<dbReference type="PANTHER" id="PTHR22642">
    <property type="entry name" value="IMIDAZOLONEPROPIONASE"/>
    <property type="match status" value="1"/>
</dbReference>
<dbReference type="Gene3D" id="3.20.20.140">
    <property type="entry name" value="Metal-dependent hydrolases"/>
    <property type="match status" value="1"/>
</dbReference>
<dbReference type="SUPFAM" id="SSF51556">
    <property type="entry name" value="Metallo-dependent hydrolases"/>
    <property type="match status" value="1"/>
</dbReference>
<organism evidence="2">
    <name type="scientific">Bellilinea caldifistulae</name>
    <dbReference type="NCBI Taxonomy" id="360411"/>
    <lineage>
        <taxon>Bacteria</taxon>
        <taxon>Bacillati</taxon>
        <taxon>Chloroflexota</taxon>
        <taxon>Anaerolineae</taxon>
        <taxon>Anaerolineales</taxon>
        <taxon>Anaerolineaceae</taxon>
        <taxon>Bellilinea</taxon>
    </lineage>
</organism>
<evidence type="ECO:0000313" key="2">
    <source>
        <dbReference type="EMBL" id="HGS87305.1"/>
    </source>
</evidence>
<accession>A0A7C4PXG8</accession>
<dbReference type="InterPro" id="IPR013108">
    <property type="entry name" value="Amidohydro_3"/>
</dbReference>
<comment type="caution">
    <text evidence="2">The sequence shown here is derived from an EMBL/GenBank/DDBJ whole genome shotgun (WGS) entry which is preliminary data.</text>
</comment>
<dbReference type="Gene3D" id="3.10.310.70">
    <property type="match status" value="1"/>
</dbReference>
<protein>
    <submittedName>
        <fullName evidence="2">Amidohydrolase</fullName>
    </submittedName>
</protein>
<sequence length="529" mass="58785">MKLFLLYNATFYTLNPAQPTVQALAVWDGKIVAAGTVEEAETALPAGAPRINLNGLTVLPGLTDSHLHLQHYALALQYVDCETPTRAECLLRVQHKAKSTPPQNWIRGHGWNQNVWEEGFGNAHLLDQVAPHHPVYLTAKSLHAAWVNSLALQAAGIDHNTPDPPDGRIQRDESGNPTGILFESAMGLVEKVIPEATLPQVRQAIEDAQPQLWGMGLTGVHDFDRRTCFMALQELEQAGRLNLRVVKSIPLENLKEAVEVGLRSGFGSQWLRVGSVKCFADGALGPQTAAMLQPYEGITSESGILFLDSEEIVEIGQRAAASGLSLAIHAIGDRANHEVLKAYAQLRQFEKQEARPHLRHRIEHVQVLHPDHLSLLAQYDIIASMQPIHATSDMDIADRHWGKRSRFAYAFQTLAGLGTRLTFGSDAPVESPNPFWGIHAAVTRQRHSGYPTPDGWYPQERLSLQQALEAYTINPAYTAGRERELGKLQPGYDADLIVLEEDPFHTPPERLYELRPLRTMIAGEWVWER</sequence>
<dbReference type="Pfam" id="PF07969">
    <property type="entry name" value="Amidohydro_3"/>
    <property type="match status" value="1"/>
</dbReference>
<keyword evidence="2" id="KW-0378">Hydrolase</keyword>
<dbReference type="SUPFAM" id="SSF51338">
    <property type="entry name" value="Composite domain of metallo-dependent hydrolases"/>
    <property type="match status" value="1"/>
</dbReference>
<reference evidence="2" key="1">
    <citation type="journal article" date="2020" name="mSystems">
        <title>Genome- and Community-Level Interaction Insights into Carbon Utilization and Element Cycling Functions of Hydrothermarchaeota in Hydrothermal Sediment.</title>
        <authorList>
            <person name="Zhou Z."/>
            <person name="Liu Y."/>
            <person name="Xu W."/>
            <person name="Pan J."/>
            <person name="Luo Z.H."/>
            <person name="Li M."/>
        </authorList>
    </citation>
    <scope>NUCLEOTIDE SEQUENCE [LARGE SCALE GENOMIC DNA]</scope>
    <source>
        <strain evidence="2">SpSt-556</strain>
    </source>
</reference>
<dbReference type="InterPro" id="IPR032466">
    <property type="entry name" value="Metal_Hydrolase"/>
</dbReference>
<gene>
    <name evidence="2" type="ORF">ENT17_06750</name>
</gene>
<dbReference type="GO" id="GO:0016810">
    <property type="term" value="F:hydrolase activity, acting on carbon-nitrogen (but not peptide) bonds"/>
    <property type="evidence" value="ECO:0007669"/>
    <property type="project" value="InterPro"/>
</dbReference>
<dbReference type="AlphaFoldDB" id="A0A7C4PXG8"/>
<dbReference type="InterPro" id="IPR011059">
    <property type="entry name" value="Metal-dep_hydrolase_composite"/>
</dbReference>
<feature type="domain" description="Amidohydrolase 3" evidence="1">
    <location>
        <begin position="51"/>
        <end position="526"/>
    </location>
</feature>
<dbReference type="EMBL" id="DSXR01000068">
    <property type="protein sequence ID" value="HGS87305.1"/>
    <property type="molecule type" value="Genomic_DNA"/>
</dbReference>
<name>A0A7C4PXG8_9CHLR</name>
<dbReference type="CDD" id="cd01300">
    <property type="entry name" value="YtcJ_like"/>
    <property type="match status" value="1"/>
</dbReference>
<dbReference type="InterPro" id="IPR033932">
    <property type="entry name" value="YtcJ-like"/>
</dbReference>
<dbReference type="PANTHER" id="PTHR22642:SF2">
    <property type="entry name" value="PROTEIN LONG AFTER FAR-RED 3"/>
    <property type="match status" value="1"/>
</dbReference>
<evidence type="ECO:0000259" key="1">
    <source>
        <dbReference type="Pfam" id="PF07969"/>
    </source>
</evidence>
<proteinExistence type="predicted"/>
<dbReference type="Gene3D" id="2.30.40.10">
    <property type="entry name" value="Urease, subunit C, domain 1"/>
    <property type="match status" value="1"/>
</dbReference>